<evidence type="ECO:0000256" key="4">
    <source>
        <dbReference type="ARBA" id="ARBA00022490"/>
    </source>
</evidence>
<evidence type="ECO:0000256" key="1">
    <source>
        <dbReference type="ARBA" id="ARBA00001231"/>
    </source>
</evidence>
<comment type="pathway">
    <text evidence="12">Cell wall biogenesis; peptidoglycan recycling.</text>
</comment>
<dbReference type="InterPro" id="IPR036962">
    <property type="entry name" value="Glyco_hydro_3_N_sf"/>
</dbReference>
<dbReference type="HAMAP" id="MF_00364">
    <property type="entry name" value="NagZ"/>
    <property type="match status" value="1"/>
</dbReference>
<dbReference type="InterPro" id="IPR019800">
    <property type="entry name" value="Glyco_hydro_3_AS"/>
</dbReference>
<dbReference type="EC" id="3.2.1.52" evidence="3"/>
<comment type="catalytic activity">
    <reaction evidence="1">
        <text>Hydrolysis of terminal non-reducing N-acetyl-D-hexosamine residues in N-acetyl-beta-D-hexosaminides.</text>
        <dbReference type="EC" id="3.2.1.52"/>
    </reaction>
</comment>
<dbReference type="GO" id="GO:0005975">
    <property type="term" value="P:carbohydrate metabolic process"/>
    <property type="evidence" value="ECO:0007669"/>
    <property type="project" value="InterPro"/>
</dbReference>
<keyword evidence="8" id="KW-0573">Peptidoglycan synthesis</keyword>
<evidence type="ECO:0000256" key="2">
    <source>
        <dbReference type="ARBA" id="ARBA00005336"/>
    </source>
</evidence>
<dbReference type="InterPro" id="IPR001764">
    <property type="entry name" value="Glyco_hydro_3_N"/>
</dbReference>
<dbReference type="GO" id="GO:0071555">
    <property type="term" value="P:cell wall organization"/>
    <property type="evidence" value="ECO:0007669"/>
    <property type="project" value="UniProtKB-KW"/>
</dbReference>
<name>A0A3B0XIY8_9ZZZZ</name>
<dbReference type="PANTHER" id="PTHR30480">
    <property type="entry name" value="BETA-HEXOSAMINIDASE-RELATED"/>
    <property type="match status" value="1"/>
</dbReference>
<keyword evidence="6 14" id="KW-0378">Hydrolase</keyword>
<feature type="domain" description="Glycoside hydrolase family 3 N-terminal" evidence="13">
    <location>
        <begin position="8"/>
        <end position="296"/>
    </location>
</feature>
<evidence type="ECO:0000256" key="11">
    <source>
        <dbReference type="ARBA" id="ARBA00023316"/>
    </source>
</evidence>
<evidence type="ECO:0000256" key="7">
    <source>
        <dbReference type="ARBA" id="ARBA00022960"/>
    </source>
</evidence>
<dbReference type="GO" id="GO:0004563">
    <property type="term" value="F:beta-N-acetylhexosaminidase activity"/>
    <property type="evidence" value="ECO:0007669"/>
    <property type="project" value="UniProtKB-EC"/>
</dbReference>
<evidence type="ECO:0000313" key="14">
    <source>
        <dbReference type="EMBL" id="VAW63302.1"/>
    </source>
</evidence>
<dbReference type="Pfam" id="PF00933">
    <property type="entry name" value="Glyco_hydro_3"/>
    <property type="match status" value="1"/>
</dbReference>
<dbReference type="InterPro" id="IPR017853">
    <property type="entry name" value="GH"/>
</dbReference>
<evidence type="ECO:0000256" key="6">
    <source>
        <dbReference type="ARBA" id="ARBA00022801"/>
    </source>
</evidence>
<keyword evidence="9 14" id="KW-0326">Glycosidase</keyword>
<evidence type="ECO:0000256" key="8">
    <source>
        <dbReference type="ARBA" id="ARBA00022984"/>
    </source>
</evidence>
<dbReference type="EMBL" id="UOFH01000248">
    <property type="protein sequence ID" value="VAW63302.1"/>
    <property type="molecule type" value="Genomic_DNA"/>
</dbReference>
<protein>
    <recommendedName>
        <fullName evidence="3">beta-N-acetylhexosaminidase</fullName>
        <ecNumber evidence="3">3.2.1.52</ecNumber>
    </recommendedName>
</protein>
<evidence type="ECO:0000259" key="13">
    <source>
        <dbReference type="Pfam" id="PF00933"/>
    </source>
</evidence>
<dbReference type="GO" id="GO:0009252">
    <property type="term" value="P:peptidoglycan biosynthetic process"/>
    <property type="evidence" value="ECO:0007669"/>
    <property type="project" value="UniProtKB-KW"/>
</dbReference>
<keyword evidence="11" id="KW-0961">Cell wall biogenesis/degradation</keyword>
<dbReference type="FunFam" id="3.20.20.300:FF:000001">
    <property type="entry name" value="Beta-hexosaminidase"/>
    <property type="match status" value="1"/>
</dbReference>
<proteinExistence type="inferred from homology"/>
<dbReference type="GO" id="GO:0009254">
    <property type="term" value="P:peptidoglycan turnover"/>
    <property type="evidence" value="ECO:0007669"/>
    <property type="project" value="TreeGrafter"/>
</dbReference>
<dbReference type="AlphaFoldDB" id="A0A3B0XIY8"/>
<dbReference type="InterPro" id="IPR022956">
    <property type="entry name" value="Beta_hexosaminidase_bac"/>
</dbReference>
<keyword evidence="7" id="KW-0133">Cell shape</keyword>
<evidence type="ECO:0000256" key="10">
    <source>
        <dbReference type="ARBA" id="ARBA00023306"/>
    </source>
</evidence>
<sequence length="348" mass="38333">MSLGPVMLDLVGTTITPEEREMLLHPQTGGVILFTRNYESAEQISQLIQQIHALRTPHLLVAVDHEGGRVQRFRDGFTHIPAAAIYGQTYAKDKKQAKQLSRECGWLMAAECRSVGVDMSFAPVLDIGAGLSGVIGDRAYHSNPEIISTLAHEFMSGMNEAGMAATGKHFPGHGSVKEDSHIAHPVDKRPLNDIMMEDVLAFERMIHFGLAAIMPAHVVYPAVDDKPAGYSEIWLQQILRQRLNFQGVIFSDDLSMEAAGVVGDFLARAKQALSAGCDMVLVCNHSAEAQQVLTSLEDYSNPASQMRLIRMHGRGEINREALLASKKWKTVVNKIKDLENEPNLELDV</sequence>
<evidence type="ECO:0000256" key="5">
    <source>
        <dbReference type="ARBA" id="ARBA00022618"/>
    </source>
</evidence>
<dbReference type="InterPro" id="IPR050226">
    <property type="entry name" value="NagZ_Beta-hexosaminidase"/>
</dbReference>
<dbReference type="PROSITE" id="PS00775">
    <property type="entry name" value="GLYCOSYL_HYDROL_F3"/>
    <property type="match status" value="1"/>
</dbReference>
<evidence type="ECO:0000256" key="9">
    <source>
        <dbReference type="ARBA" id="ARBA00023295"/>
    </source>
</evidence>
<dbReference type="SUPFAM" id="SSF51445">
    <property type="entry name" value="(Trans)glycosidases"/>
    <property type="match status" value="1"/>
</dbReference>
<organism evidence="14">
    <name type="scientific">hydrothermal vent metagenome</name>
    <dbReference type="NCBI Taxonomy" id="652676"/>
    <lineage>
        <taxon>unclassified sequences</taxon>
        <taxon>metagenomes</taxon>
        <taxon>ecological metagenomes</taxon>
    </lineage>
</organism>
<gene>
    <name evidence="14" type="ORF">MNBD_GAMMA08-956</name>
</gene>
<keyword evidence="10" id="KW-0131">Cell cycle</keyword>
<comment type="similarity">
    <text evidence="2">Belongs to the glycosyl hydrolase 3 family.</text>
</comment>
<dbReference type="Gene3D" id="3.20.20.300">
    <property type="entry name" value="Glycoside hydrolase, family 3, N-terminal domain"/>
    <property type="match status" value="1"/>
</dbReference>
<dbReference type="NCBIfam" id="NF003740">
    <property type="entry name" value="PRK05337.1"/>
    <property type="match status" value="1"/>
</dbReference>
<keyword evidence="5" id="KW-0132">Cell division</keyword>
<evidence type="ECO:0000256" key="12">
    <source>
        <dbReference type="ARBA" id="ARBA00037880"/>
    </source>
</evidence>
<dbReference type="GO" id="GO:0008360">
    <property type="term" value="P:regulation of cell shape"/>
    <property type="evidence" value="ECO:0007669"/>
    <property type="project" value="UniProtKB-KW"/>
</dbReference>
<keyword evidence="4" id="KW-0963">Cytoplasm</keyword>
<accession>A0A3B0XIY8</accession>
<dbReference type="GO" id="GO:0051301">
    <property type="term" value="P:cell division"/>
    <property type="evidence" value="ECO:0007669"/>
    <property type="project" value="UniProtKB-KW"/>
</dbReference>
<dbReference type="PANTHER" id="PTHR30480:SF13">
    <property type="entry name" value="BETA-HEXOSAMINIDASE"/>
    <property type="match status" value="1"/>
</dbReference>
<reference evidence="14" key="1">
    <citation type="submission" date="2018-06" db="EMBL/GenBank/DDBJ databases">
        <authorList>
            <person name="Zhirakovskaya E."/>
        </authorList>
    </citation>
    <scope>NUCLEOTIDE SEQUENCE</scope>
</reference>
<evidence type="ECO:0000256" key="3">
    <source>
        <dbReference type="ARBA" id="ARBA00012663"/>
    </source>
</evidence>